<gene>
    <name evidence="5" type="primary">MRPS16</name>
    <name evidence="5" type="ORF">C6P46_004964</name>
</gene>
<evidence type="ECO:0000313" key="6">
    <source>
        <dbReference type="Proteomes" id="UP000777482"/>
    </source>
</evidence>
<evidence type="ECO:0000256" key="1">
    <source>
        <dbReference type="ARBA" id="ARBA00006668"/>
    </source>
</evidence>
<protein>
    <submittedName>
        <fullName evidence="5">37S ribosomal protein S16, mitochondrial</fullName>
    </submittedName>
</protein>
<comment type="similarity">
    <text evidence="1">Belongs to the bacterial ribosomal protein bS16 family.</text>
</comment>
<dbReference type="AlphaFoldDB" id="A0A9P7B8T9"/>
<dbReference type="SUPFAM" id="SSF54565">
    <property type="entry name" value="Ribosomal protein S16"/>
    <property type="match status" value="1"/>
</dbReference>
<dbReference type="Proteomes" id="UP000777482">
    <property type="component" value="Unassembled WGS sequence"/>
</dbReference>
<dbReference type="GO" id="GO:0003735">
    <property type="term" value="F:structural constituent of ribosome"/>
    <property type="evidence" value="ECO:0007669"/>
    <property type="project" value="InterPro"/>
</dbReference>
<evidence type="ECO:0000256" key="3">
    <source>
        <dbReference type="ARBA" id="ARBA00023274"/>
    </source>
</evidence>
<dbReference type="GO" id="GO:0005763">
    <property type="term" value="C:mitochondrial small ribosomal subunit"/>
    <property type="evidence" value="ECO:0007669"/>
    <property type="project" value="TreeGrafter"/>
</dbReference>
<dbReference type="InterPro" id="IPR000307">
    <property type="entry name" value="Ribosomal_bS16"/>
</dbReference>
<evidence type="ECO:0000256" key="2">
    <source>
        <dbReference type="ARBA" id="ARBA00022980"/>
    </source>
</evidence>
<keyword evidence="6" id="KW-1185">Reference proteome</keyword>
<feature type="region of interest" description="Disordered" evidence="4">
    <location>
        <begin position="39"/>
        <end position="76"/>
    </location>
</feature>
<evidence type="ECO:0000256" key="4">
    <source>
        <dbReference type="SAM" id="MobiDB-lite"/>
    </source>
</evidence>
<proteinExistence type="inferred from homology"/>
<comment type="caution">
    <text evidence="5">The sequence shown here is derived from an EMBL/GenBank/DDBJ whole genome shotgun (WGS) entry which is preliminary data.</text>
</comment>
<name>A0A9P7B8T9_RHOMI</name>
<evidence type="ECO:0000313" key="5">
    <source>
        <dbReference type="EMBL" id="KAG0666394.1"/>
    </source>
</evidence>
<dbReference type="Gene3D" id="3.30.1320.10">
    <property type="match status" value="1"/>
</dbReference>
<dbReference type="OrthoDB" id="407221at2759"/>
<dbReference type="GO" id="GO:0032543">
    <property type="term" value="P:mitochondrial translation"/>
    <property type="evidence" value="ECO:0007669"/>
    <property type="project" value="TreeGrafter"/>
</dbReference>
<dbReference type="Pfam" id="PF00886">
    <property type="entry name" value="Ribosomal_S16"/>
    <property type="match status" value="1"/>
</dbReference>
<dbReference type="PANTHER" id="PTHR12919">
    <property type="entry name" value="30S RIBOSOMAL PROTEIN S16"/>
    <property type="match status" value="1"/>
</dbReference>
<keyword evidence="2 5" id="KW-0689">Ribosomal protein</keyword>
<reference evidence="5 6" key="1">
    <citation type="submission" date="2020-11" db="EMBL/GenBank/DDBJ databases">
        <title>Kefir isolates.</title>
        <authorList>
            <person name="Marcisauskas S."/>
            <person name="Kim Y."/>
            <person name="Blasche S."/>
        </authorList>
    </citation>
    <scope>NUCLEOTIDE SEQUENCE [LARGE SCALE GENOMIC DNA]</scope>
    <source>
        <strain evidence="5 6">KR</strain>
    </source>
</reference>
<feature type="region of interest" description="Disordered" evidence="4">
    <location>
        <begin position="142"/>
        <end position="175"/>
    </location>
</feature>
<feature type="compositionally biased region" description="Low complexity" evidence="4">
    <location>
        <begin position="160"/>
        <end position="175"/>
    </location>
</feature>
<accession>A0A9P7B8T9</accession>
<keyword evidence="3" id="KW-0687">Ribonucleoprotein</keyword>
<dbReference type="InterPro" id="IPR023803">
    <property type="entry name" value="Ribosomal_bS16_dom_sf"/>
</dbReference>
<sequence length="175" mass="19211">MAIRLRLARHHLTRNAAQYNLVATESSRRPTAQPLELLGTYNPRPAVLAPAQRSPNGQRRPESEWGPGQYPPRTATAEVGIKAVEWNLERVRHWLSQGALPSKAVEKLLVQAGVINTNPLPQPTQKGPVMSRQRRLREAVRAAEKARGEVPVAQRRMETSPSAPSSSPSSAQPSA</sequence>
<dbReference type="PANTHER" id="PTHR12919:SF20">
    <property type="entry name" value="SMALL RIBOSOMAL SUBUNIT PROTEIN BS16M"/>
    <property type="match status" value="1"/>
</dbReference>
<dbReference type="EMBL" id="PUHQ01000005">
    <property type="protein sequence ID" value="KAG0666394.1"/>
    <property type="molecule type" value="Genomic_DNA"/>
</dbReference>
<organism evidence="5 6">
    <name type="scientific">Rhodotorula mucilaginosa</name>
    <name type="common">Yeast</name>
    <name type="synonym">Rhodotorula rubra</name>
    <dbReference type="NCBI Taxonomy" id="5537"/>
    <lineage>
        <taxon>Eukaryota</taxon>
        <taxon>Fungi</taxon>
        <taxon>Dikarya</taxon>
        <taxon>Basidiomycota</taxon>
        <taxon>Pucciniomycotina</taxon>
        <taxon>Microbotryomycetes</taxon>
        <taxon>Sporidiobolales</taxon>
        <taxon>Sporidiobolaceae</taxon>
        <taxon>Rhodotorula</taxon>
    </lineage>
</organism>